<dbReference type="AlphaFoldDB" id="A0A1M5U7A8"/>
<evidence type="ECO:0000256" key="4">
    <source>
        <dbReference type="ARBA" id="ARBA00022989"/>
    </source>
</evidence>
<feature type="transmembrane region" description="Helical" evidence="7">
    <location>
        <begin position="321"/>
        <end position="340"/>
    </location>
</feature>
<feature type="transmembrane region" description="Helical" evidence="7">
    <location>
        <begin position="220"/>
        <end position="246"/>
    </location>
</feature>
<dbReference type="PANTHER" id="PTHR30250:SF26">
    <property type="entry name" value="PSMA PROTEIN"/>
    <property type="match status" value="1"/>
</dbReference>
<keyword evidence="9" id="KW-1185">Reference proteome</keyword>
<dbReference type="Proteomes" id="UP000186132">
    <property type="component" value="Unassembled WGS sequence"/>
</dbReference>
<keyword evidence="5 7" id="KW-0472">Membrane</keyword>
<accession>A0A1M5U7A8</accession>
<dbReference type="EMBL" id="FQVU01000007">
    <property type="protein sequence ID" value="SHH58932.1"/>
    <property type="molecule type" value="Genomic_DNA"/>
</dbReference>
<feature type="transmembrane region" description="Helical" evidence="7">
    <location>
        <begin position="179"/>
        <end position="200"/>
    </location>
</feature>
<name>A0A1M5U7A8_9ACTN</name>
<evidence type="ECO:0000313" key="9">
    <source>
        <dbReference type="Proteomes" id="UP000186132"/>
    </source>
</evidence>
<dbReference type="GO" id="GO:0005886">
    <property type="term" value="C:plasma membrane"/>
    <property type="evidence" value="ECO:0007669"/>
    <property type="project" value="UniProtKB-SubCell"/>
</dbReference>
<feature type="region of interest" description="Disordered" evidence="6">
    <location>
        <begin position="415"/>
        <end position="434"/>
    </location>
</feature>
<feature type="transmembrane region" description="Helical" evidence="7">
    <location>
        <begin position="387"/>
        <end position="407"/>
    </location>
</feature>
<protein>
    <submittedName>
        <fullName evidence="8">Membrane protein involved in the export of O-antigen and teichoic acid</fullName>
    </submittedName>
</protein>
<reference evidence="9" key="1">
    <citation type="submission" date="2016-11" db="EMBL/GenBank/DDBJ databases">
        <authorList>
            <person name="Varghese N."/>
            <person name="Submissions S."/>
        </authorList>
    </citation>
    <scope>NUCLEOTIDE SEQUENCE [LARGE SCALE GENOMIC DNA]</scope>
    <source>
        <strain evidence="9">DSM 45627</strain>
    </source>
</reference>
<dbReference type="STRING" id="1206085.SAMN05443575_4159"/>
<evidence type="ECO:0000256" key="1">
    <source>
        <dbReference type="ARBA" id="ARBA00004651"/>
    </source>
</evidence>
<evidence type="ECO:0000256" key="6">
    <source>
        <dbReference type="SAM" id="MobiDB-lite"/>
    </source>
</evidence>
<gene>
    <name evidence="8" type="ORF">SAMN05443575_4159</name>
</gene>
<feature type="transmembrane region" description="Helical" evidence="7">
    <location>
        <begin position="118"/>
        <end position="137"/>
    </location>
</feature>
<keyword evidence="4 7" id="KW-1133">Transmembrane helix</keyword>
<feature type="transmembrane region" description="Helical" evidence="7">
    <location>
        <begin position="149"/>
        <end position="167"/>
    </location>
</feature>
<keyword evidence="2" id="KW-1003">Cell membrane</keyword>
<feature type="transmembrane region" description="Helical" evidence="7">
    <location>
        <begin position="94"/>
        <end position="112"/>
    </location>
</feature>
<evidence type="ECO:0000313" key="8">
    <source>
        <dbReference type="EMBL" id="SHH58932.1"/>
    </source>
</evidence>
<evidence type="ECO:0000256" key="7">
    <source>
        <dbReference type="SAM" id="Phobius"/>
    </source>
</evidence>
<dbReference type="RefSeq" id="WP_073392341.1">
    <property type="nucleotide sequence ID" value="NZ_FQVU01000007.1"/>
</dbReference>
<proteinExistence type="predicted"/>
<dbReference type="OrthoDB" id="3701119at2"/>
<evidence type="ECO:0000256" key="2">
    <source>
        <dbReference type="ARBA" id="ARBA00022475"/>
    </source>
</evidence>
<feature type="transmembrane region" description="Helical" evidence="7">
    <location>
        <begin position="46"/>
        <end position="66"/>
    </location>
</feature>
<keyword evidence="3 7" id="KW-0812">Transmembrane</keyword>
<dbReference type="InterPro" id="IPR050833">
    <property type="entry name" value="Poly_Biosynth_Transport"/>
</dbReference>
<organism evidence="8 9">
    <name type="scientific">Jatrophihabitans endophyticus</name>
    <dbReference type="NCBI Taxonomy" id="1206085"/>
    <lineage>
        <taxon>Bacteria</taxon>
        <taxon>Bacillati</taxon>
        <taxon>Actinomycetota</taxon>
        <taxon>Actinomycetes</taxon>
        <taxon>Jatrophihabitantales</taxon>
        <taxon>Jatrophihabitantaceae</taxon>
        <taxon>Jatrophihabitans</taxon>
    </lineage>
</organism>
<feature type="transmembrane region" description="Helical" evidence="7">
    <location>
        <begin position="288"/>
        <end position="315"/>
    </location>
</feature>
<dbReference type="PANTHER" id="PTHR30250">
    <property type="entry name" value="PST FAMILY PREDICTED COLANIC ACID TRANSPORTER"/>
    <property type="match status" value="1"/>
</dbReference>
<feature type="transmembrane region" description="Helical" evidence="7">
    <location>
        <begin position="361"/>
        <end position="381"/>
    </location>
</feature>
<comment type="subcellular location">
    <subcellularLocation>
        <location evidence="1">Cell membrane</location>
        <topology evidence="1">Multi-pass membrane protein</topology>
    </subcellularLocation>
</comment>
<sequence>MSTTAVQSARAVAKRLGWGLADQALSSLSNFGVGIMVARVVSPREFGVFAVAFSIYSVMVGVVRAIGTDALVVRFSAADSDATRDASRRAGGTALWTGAAVGGVLVLVGVVIGGDFRWLLIALGATMPGLLLQEAWRNIFFASAEGRKSFVNDAVWTVLLVPAFVIANEVSDASASSLTFAWGLSACVAACFGAVQARLLPDPRLALAWLRENRTLWPRFLAETVLFTGTQQVYLFAIGLVSGLVAVGQLKLVQIALGPVNVVSQGIGLVAVPEAVRAMHRGLRRLDAVAVAISVLVGGGALAWGLILGLAPAAVTSGLVGTSWLAASSLLLPLSLYQIANGLNTGAFVGLRAFKAARRSLAVRVFASLAQLAGALVGVAVDGARGAAYGLFAASVVYLSVWWSGYLTERSRFGANEGSDAPARRHSADASSVT</sequence>
<dbReference type="CDD" id="cd13126">
    <property type="entry name" value="MATE_like_11"/>
    <property type="match status" value="1"/>
</dbReference>
<evidence type="ECO:0000256" key="5">
    <source>
        <dbReference type="ARBA" id="ARBA00023136"/>
    </source>
</evidence>
<evidence type="ECO:0000256" key="3">
    <source>
        <dbReference type="ARBA" id="ARBA00022692"/>
    </source>
</evidence>